<dbReference type="EMBL" id="JAMAST010000021">
    <property type="protein sequence ID" value="MCL1632758.1"/>
    <property type="molecule type" value="Genomic_DNA"/>
</dbReference>
<dbReference type="Proteomes" id="UP001203004">
    <property type="component" value="Unassembled WGS sequence"/>
</dbReference>
<name>A0ABT0MDU6_9BACL</name>
<accession>A0ABT0MDU6</accession>
<proteinExistence type="predicted"/>
<evidence type="ECO:0000313" key="3">
    <source>
        <dbReference type="Proteomes" id="UP001203004"/>
    </source>
</evidence>
<protein>
    <submittedName>
        <fullName evidence="2">Uncharacterized protein</fullName>
    </submittedName>
</protein>
<evidence type="ECO:0000256" key="1">
    <source>
        <dbReference type="SAM" id="Coils"/>
    </source>
</evidence>
<comment type="caution">
    <text evidence="2">The sequence shown here is derived from an EMBL/GenBank/DDBJ whole genome shotgun (WGS) entry which is preliminary data.</text>
</comment>
<keyword evidence="1" id="KW-0175">Coiled coil</keyword>
<reference evidence="2 3" key="1">
    <citation type="submission" date="2022-05" db="EMBL/GenBank/DDBJ databases">
        <title>Sporolactobacillus sp nov CPB3-1, isolated from tree bark (Mangifera indica L.).</title>
        <authorList>
            <person name="Phuengjayaem S."/>
            <person name="Tanasupawat S."/>
        </authorList>
    </citation>
    <scope>NUCLEOTIDE SEQUENCE [LARGE SCALE GENOMIC DNA]</scope>
    <source>
        <strain evidence="2 3">CPB3-1</strain>
    </source>
</reference>
<dbReference type="RefSeq" id="WP_249102849.1">
    <property type="nucleotide sequence ID" value="NZ_JAMAST010000021.1"/>
</dbReference>
<evidence type="ECO:0000313" key="2">
    <source>
        <dbReference type="EMBL" id="MCL1632758.1"/>
    </source>
</evidence>
<organism evidence="2 3">
    <name type="scientific">Sporolactobacillus mangiferae</name>
    <dbReference type="NCBI Taxonomy" id="2940498"/>
    <lineage>
        <taxon>Bacteria</taxon>
        <taxon>Bacillati</taxon>
        <taxon>Bacillota</taxon>
        <taxon>Bacilli</taxon>
        <taxon>Bacillales</taxon>
        <taxon>Sporolactobacillaceae</taxon>
        <taxon>Sporolactobacillus</taxon>
    </lineage>
</organism>
<sequence>MLTYSAVGLKEMTVAQLQDENRQLELQILALKNERARARARYEETIKKLQATREHLLQIERGVDHFPKDISK</sequence>
<gene>
    <name evidence="2" type="ORF">M3N64_12590</name>
</gene>
<keyword evidence="3" id="KW-1185">Reference proteome</keyword>
<feature type="coiled-coil region" evidence="1">
    <location>
        <begin position="7"/>
        <end position="59"/>
    </location>
</feature>